<accession>A0A7D6CFI0</accession>
<feature type="transmembrane region" description="Helical" evidence="1">
    <location>
        <begin position="38"/>
        <end position="58"/>
    </location>
</feature>
<feature type="transmembrane region" description="Helical" evidence="1">
    <location>
        <begin position="64"/>
        <end position="87"/>
    </location>
</feature>
<organism evidence="2">
    <name type="scientific">Micromonospora carbonacea</name>
    <dbReference type="NCBI Taxonomy" id="47853"/>
    <lineage>
        <taxon>Bacteria</taxon>
        <taxon>Bacillati</taxon>
        <taxon>Actinomycetota</taxon>
        <taxon>Actinomycetes</taxon>
        <taxon>Micromonosporales</taxon>
        <taxon>Micromonosporaceae</taxon>
        <taxon>Micromonospora</taxon>
    </lineage>
</organism>
<reference evidence="2" key="1">
    <citation type="submission" date="2020-08" db="EMBL/GenBank/DDBJ databases">
        <title>A bifunctional nitrone conjugated secondary metabolite targeting the ribosome.</title>
        <authorList>
            <person name="Limbrick E.M."/>
            <person name="Graf M."/>
            <person name="Derewacz D.K."/>
            <person name="Nguyen F."/>
            <person name="Spraggins J.M."/>
            <person name="Wieland M."/>
            <person name="Ynigez-Gutierrez A.E."/>
            <person name="Reisman B.J."/>
            <person name="Zinshteyn B."/>
            <person name="McCulloch K."/>
            <person name="Iverson T.M."/>
            <person name="Green R."/>
            <person name="Wilson D.N."/>
            <person name="Bachmann B.O."/>
        </authorList>
    </citation>
    <scope>NUCLEOTIDE SEQUENCE</scope>
    <source>
        <strain evidence="2">Africana</strain>
    </source>
</reference>
<keyword evidence="1" id="KW-1133">Transmembrane helix</keyword>
<dbReference type="AlphaFoldDB" id="A0A7D6CFI0"/>
<keyword evidence="1" id="KW-0472">Membrane</keyword>
<sequence>MSWHGVLHFVVGGIGFLGLFGAYQFVGRRLRRENRPRMAVFSHVSGILFPVMFIAMAATGGASWALLAFTAAVVLASAWLSTILAHYRHSL</sequence>
<evidence type="ECO:0000313" key="2">
    <source>
        <dbReference type="EMBL" id="QLJ96911.1"/>
    </source>
</evidence>
<evidence type="ECO:0000256" key="1">
    <source>
        <dbReference type="SAM" id="Phobius"/>
    </source>
</evidence>
<keyword evidence="1" id="KW-0812">Transmembrane</keyword>
<proteinExistence type="predicted"/>
<dbReference type="EMBL" id="CP058905">
    <property type="protein sequence ID" value="QLJ96911.1"/>
    <property type="molecule type" value="Genomic_DNA"/>
</dbReference>
<gene>
    <name evidence="2" type="ORF">HZU44_18710</name>
</gene>
<protein>
    <recommendedName>
        <fullName evidence="3">DUF2306 domain-containing protein</fullName>
    </recommendedName>
</protein>
<feature type="transmembrane region" description="Helical" evidence="1">
    <location>
        <begin position="6"/>
        <end position="26"/>
    </location>
</feature>
<name>A0A7D6CFI0_9ACTN</name>
<evidence type="ECO:0008006" key="3">
    <source>
        <dbReference type="Google" id="ProtNLM"/>
    </source>
</evidence>